<dbReference type="Pfam" id="PF04561">
    <property type="entry name" value="RNA_pol_Rpb2_2"/>
    <property type="match status" value="2"/>
</dbReference>
<feature type="domain" description="DNA-directed RNA polymerase beta subunit external 1" evidence="17">
    <location>
        <begin position="605"/>
        <end position="669"/>
    </location>
</feature>
<evidence type="ECO:0000256" key="8">
    <source>
        <dbReference type="HAMAP-Rule" id="MF_01321"/>
    </source>
</evidence>
<gene>
    <name evidence="8 18" type="primary">rpoB</name>
    <name evidence="18" type="ORF">DJ017_11295</name>
</gene>
<organism evidence="18 19">
    <name type="scientific">Phenylobacterium soli</name>
    <dbReference type="NCBI Taxonomy" id="2170551"/>
    <lineage>
        <taxon>Bacteria</taxon>
        <taxon>Pseudomonadati</taxon>
        <taxon>Pseudomonadota</taxon>
        <taxon>Alphaproteobacteria</taxon>
        <taxon>Caulobacterales</taxon>
        <taxon>Caulobacteraceae</taxon>
        <taxon>Phenylobacterium</taxon>
    </lineage>
</organism>
<dbReference type="Gene3D" id="2.40.50.100">
    <property type="match status" value="1"/>
</dbReference>
<evidence type="ECO:0000256" key="3">
    <source>
        <dbReference type="ARBA" id="ARBA00022478"/>
    </source>
</evidence>
<dbReference type="Gene3D" id="3.90.1800.10">
    <property type="entry name" value="RNA polymerase alpha subunit dimerisation domain"/>
    <property type="match status" value="1"/>
</dbReference>
<dbReference type="Pfam" id="PF04560">
    <property type="entry name" value="RNA_pol_Rpb2_7"/>
    <property type="match status" value="1"/>
</dbReference>
<evidence type="ECO:0000256" key="2">
    <source>
        <dbReference type="ARBA" id="ARBA00009839"/>
    </source>
</evidence>
<evidence type="ECO:0000259" key="13">
    <source>
        <dbReference type="Pfam" id="PF04560"/>
    </source>
</evidence>
<feature type="domain" description="RNA polymerase Rpb2" evidence="14">
    <location>
        <begin position="158"/>
        <end position="231"/>
    </location>
</feature>
<dbReference type="GO" id="GO:0003677">
    <property type="term" value="F:DNA binding"/>
    <property type="evidence" value="ECO:0007669"/>
    <property type="project" value="UniProtKB-UniRule"/>
</dbReference>
<comment type="similarity">
    <text evidence="8 9">Belongs to the RNA polymerase beta chain family.</text>
</comment>
<dbReference type="InterPro" id="IPR014724">
    <property type="entry name" value="RNA_pol_RPB2_OB-fold"/>
</dbReference>
<dbReference type="InterPro" id="IPR037033">
    <property type="entry name" value="DNA-dir_RNAP_su2_hyb_sf"/>
</dbReference>
<protein>
    <recommendedName>
        <fullName evidence="8 10">DNA-directed RNA polymerase subunit beta</fullName>
        <shortName evidence="8">RNAP subunit beta</shortName>
        <ecNumber evidence="8 10">2.7.7.6</ecNumber>
    </recommendedName>
    <alternativeName>
        <fullName evidence="8">RNA polymerase subunit beta</fullName>
    </alternativeName>
    <alternativeName>
        <fullName evidence="8">Transcriptase subunit beta</fullName>
    </alternativeName>
</protein>
<dbReference type="CDD" id="cd00653">
    <property type="entry name" value="RNA_pol_B_RPB2"/>
    <property type="match status" value="1"/>
</dbReference>
<dbReference type="InterPro" id="IPR007642">
    <property type="entry name" value="RNA_pol_Rpb2_2"/>
</dbReference>
<comment type="caution">
    <text evidence="18">The sequence shown here is derived from an EMBL/GenBank/DDBJ whole genome shotgun (WGS) entry which is preliminary data.</text>
</comment>
<dbReference type="HAMAP" id="MF_01321">
    <property type="entry name" value="RNApol_bact_RpoB"/>
    <property type="match status" value="1"/>
</dbReference>
<evidence type="ECO:0000256" key="7">
    <source>
        <dbReference type="ARBA" id="ARBA00048552"/>
    </source>
</evidence>
<dbReference type="FunFam" id="3.90.1800.10:FF:000001">
    <property type="entry name" value="DNA-directed RNA polymerase subunit beta"/>
    <property type="match status" value="1"/>
</dbReference>
<dbReference type="Gene3D" id="2.40.50.150">
    <property type="match status" value="1"/>
</dbReference>
<evidence type="ECO:0000259" key="17">
    <source>
        <dbReference type="Pfam" id="PF10385"/>
    </source>
</evidence>
<evidence type="ECO:0000259" key="16">
    <source>
        <dbReference type="Pfam" id="PF04565"/>
    </source>
</evidence>
<dbReference type="InterPro" id="IPR007641">
    <property type="entry name" value="RNA_pol_Rpb2_7"/>
</dbReference>
<comment type="function">
    <text evidence="8 10">DNA-dependent RNA polymerase catalyzes the transcription of DNA into RNA using the four ribonucleoside triphosphates as substrates.</text>
</comment>
<dbReference type="EMBL" id="QFYQ01000001">
    <property type="protein sequence ID" value="RAK55060.1"/>
    <property type="molecule type" value="Genomic_DNA"/>
</dbReference>
<comment type="similarity">
    <text evidence="2">In the C-terminal section; belongs to the RNA polymerase beta' chain family.</text>
</comment>
<keyword evidence="19" id="KW-1185">Reference proteome</keyword>
<dbReference type="Pfam" id="PF04565">
    <property type="entry name" value="RNA_pol_Rpb2_3"/>
    <property type="match status" value="1"/>
</dbReference>
<dbReference type="InterPro" id="IPR042107">
    <property type="entry name" value="DNA-dir_RNA_pol_bsu_ext_1_sf"/>
</dbReference>
<dbReference type="SUPFAM" id="SSF64484">
    <property type="entry name" value="beta and beta-prime subunits of DNA dependent RNA-polymerase"/>
    <property type="match status" value="1"/>
</dbReference>
<comment type="subunit">
    <text evidence="8 10">The RNAP catalytic core consists of 2 alpha, 1 beta, 1 beta' and 1 omega subunit. When a sigma factor is associated with the core the holoenzyme is formed, which can initiate transcription.</text>
</comment>
<evidence type="ECO:0000256" key="11">
    <source>
        <dbReference type="SAM" id="Coils"/>
    </source>
</evidence>
<keyword evidence="11" id="KW-0175">Coiled coil</keyword>
<evidence type="ECO:0000256" key="5">
    <source>
        <dbReference type="ARBA" id="ARBA00022695"/>
    </source>
</evidence>
<evidence type="ECO:0000259" key="15">
    <source>
        <dbReference type="Pfam" id="PF04563"/>
    </source>
</evidence>
<evidence type="ECO:0000256" key="1">
    <source>
        <dbReference type="ARBA" id="ARBA00007616"/>
    </source>
</evidence>
<dbReference type="InterPro" id="IPR037034">
    <property type="entry name" value="RNA_pol_Rpb2_2_sf"/>
</dbReference>
<dbReference type="GO" id="GO:0000428">
    <property type="term" value="C:DNA-directed RNA polymerase complex"/>
    <property type="evidence" value="ECO:0007669"/>
    <property type="project" value="UniProtKB-KW"/>
</dbReference>
<keyword evidence="4 8" id="KW-0808">Transferase</keyword>
<feature type="domain" description="DNA-directed RNA polymerase subunit 2 hybrid-binding" evidence="12">
    <location>
        <begin position="730"/>
        <end position="1284"/>
    </location>
</feature>
<proteinExistence type="inferred from homology"/>
<feature type="domain" description="RNA polymerase beta subunit protrusion" evidence="15">
    <location>
        <begin position="27"/>
        <end position="511"/>
    </location>
</feature>
<dbReference type="InterPro" id="IPR015712">
    <property type="entry name" value="DNA-dir_RNA_pol_su2"/>
</dbReference>
<dbReference type="OrthoDB" id="9803954at2"/>
<sequence>MAHSYTGKKRIRKSFGRIPEAVQMPNLIEVQRSSYEQFLQREVRPADRGDEGLEAVFKSVFPIKDFNERAVLEYVSYEFEEPKYDVEECVQRDMTYAAPLKVKLRLIVFETDEETGARSVKDIKEQDVYMGDIPLMTEKGTFIVNGTQRVIVSQMHRSPGVFFDHDKGKTHASGKLLFAARVIPYRGSWLDFEFDAKDIVYVRIDRRRKLPATTFLMALGMDGEEILSTFYDTVSYEKRADKKGQAGGWTTPYKAERWRGAKPDFALVDADTGEEIAPAGQKISARNAKKFADAGLKTLLLPPEALAGKYLARDLVNFETGEIYAEAGDELDAGLLAALEEQGFSTLDVLDVDEVTLGAYIRNTLRVDKNTAREDALFDIYRVMRPGEPPTVEAAEAMFKSLFFDSERYDLSSVGRVKMNMRLELDCPDDVRILRKEDVLAVLQTLVGLRDGRGEIDDIDNLGNRRVRSVGELLENQYRVGLLRMERAIKERMSSVDIDTVMPHDLINAKPAAAAVREFFGSSQLSQFMDQTNPLSEITHKRRLSALGPGGLTRERAGFEVRDVHPTHYGRICPIETPEGPNIGLINSLATHAVVNKYGFIESPYRRIKDGKITDEVVYMSAMEEAKHAIAQANIKLDSGVIVEDLVPGRINGEPTLIVKDQVDLMDVSPKQVVSVAASLIPFLENDDANRALMGSNMQKQAVPLIQSDAPLVGTGMESVVAVDSGAVVVARRPGVVENIDGTRIVVRATEETDPTKPGVDIYRLQKFQRSNTSTCINQRPLVRVGDRVKAGDVIADGPSTELGELALGRNALVAFMPWNGYNFEDSILISERIVRDDVFTSIHIEEFEVMARDTKLGPEEITRDIPNVGEEALRNLDEAGIVAIGAEVQPGDILVGKVTPKGESPMTPEEKLLRAIFGEKASDVRDTSLRLPPGVAGTIVEVRVFNRHGVDKDERALAIERAEIDRLGKDRDDEFAILNRNMQGRLRQLLVGKNAVSGPKGLGRGEITADKLEEIAPGLWWQIALDDEKAMGELEALRKQFDEARKRLDRRFEDKVDKLQRGDELPPGVMKMVKVFVAVKRKLQPGDKMAGRHGNKGVISKILPIEDMPYLEDGTSVDIVLNPLGVPSRMNVGQIFETHLGWAAAGLGKQVARVLEDWQNGGQKQALVEHLREVYGKDEELPDTEEELVELARNLSKGIPFATPVFDGAHIDDIENLLEKAGLDRSGQSYLYDGQTGERFKRPVTVGYIYMLKLHHLVDDKIHARSIGPYSLVTQQPLGGKAQFGGQRFGEMEVWALEAYGAAYTLQEMLTVKSDDVAGRTKVYESIVRGDDTFEAGIPESFNVLVKEMRSLGLNVELENS</sequence>
<dbReference type="Pfam" id="PF00562">
    <property type="entry name" value="RNA_pol_Rpb2_6"/>
    <property type="match status" value="1"/>
</dbReference>
<feature type="coiled-coil region" evidence="11">
    <location>
        <begin position="1028"/>
        <end position="1055"/>
    </location>
</feature>
<dbReference type="Gene3D" id="3.90.1110.10">
    <property type="entry name" value="RNA polymerase Rpb2, domain 2"/>
    <property type="match status" value="1"/>
</dbReference>
<keyword evidence="5 8" id="KW-0548">Nucleotidyltransferase</keyword>
<dbReference type="GO" id="GO:0006351">
    <property type="term" value="P:DNA-templated transcription"/>
    <property type="evidence" value="ECO:0007669"/>
    <property type="project" value="UniProtKB-UniRule"/>
</dbReference>
<dbReference type="Pfam" id="PF04563">
    <property type="entry name" value="RNA_pol_Rpb2_1"/>
    <property type="match status" value="1"/>
</dbReference>
<feature type="domain" description="RNA polymerase Rpb2" evidence="14">
    <location>
        <begin position="361"/>
        <end position="468"/>
    </location>
</feature>
<dbReference type="PROSITE" id="PS01166">
    <property type="entry name" value="RNA_POL_BETA"/>
    <property type="match status" value="1"/>
</dbReference>
<keyword evidence="6 8" id="KW-0804">Transcription</keyword>
<dbReference type="Gene3D" id="2.30.150.10">
    <property type="entry name" value="DNA-directed RNA polymerase, beta subunit, external 1 domain"/>
    <property type="match status" value="1"/>
</dbReference>
<evidence type="ECO:0000259" key="12">
    <source>
        <dbReference type="Pfam" id="PF00562"/>
    </source>
</evidence>
<dbReference type="RefSeq" id="WP_111528810.1">
    <property type="nucleotide sequence ID" value="NZ_QFYQ01000001.1"/>
</dbReference>
<dbReference type="InterPro" id="IPR007644">
    <property type="entry name" value="RNA_pol_bsu_protrusion"/>
</dbReference>
<evidence type="ECO:0000259" key="14">
    <source>
        <dbReference type="Pfam" id="PF04561"/>
    </source>
</evidence>
<name>A0A328AJS0_9CAUL</name>
<dbReference type="NCBIfam" id="NF001616">
    <property type="entry name" value="PRK00405.1"/>
    <property type="match status" value="1"/>
</dbReference>
<evidence type="ECO:0000256" key="9">
    <source>
        <dbReference type="RuleBase" id="RU000434"/>
    </source>
</evidence>
<keyword evidence="3 8" id="KW-0240">DNA-directed RNA polymerase</keyword>
<evidence type="ECO:0000256" key="6">
    <source>
        <dbReference type="ARBA" id="ARBA00023163"/>
    </source>
</evidence>
<dbReference type="Gene3D" id="6.10.140.1670">
    <property type="match status" value="1"/>
</dbReference>
<reference evidence="19" key="1">
    <citation type="submission" date="2018-05" db="EMBL/GenBank/DDBJ databases">
        <authorList>
            <person name="Li X."/>
        </authorList>
    </citation>
    <scope>NUCLEOTIDE SEQUENCE [LARGE SCALE GENOMIC DNA]</scope>
    <source>
        <strain evidence="19">LX32</strain>
    </source>
</reference>
<evidence type="ECO:0000256" key="4">
    <source>
        <dbReference type="ARBA" id="ARBA00022679"/>
    </source>
</evidence>
<dbReference type="InterPro" id="IPR007120">
    <property type="entry name" value="DNA-dir_RNAP_su2_dom"/>
</dbReference>
<dbReference type="InterPro" id="IPR010243">
    <property type="entry name" value="RNA_pol_bsu_bac"/>
</dbReference>
<dbReference type="EC" id="2.7.7.6" evidence="8 10"/>
<feature type="domain" description="RNA polymerase Rpb2" evidence="16">
    <location>
        <begin position="527"/>
        <end position="595"/>
    </location>
</feature>
<dbReference type="InterPro" id="IPR007121">
    <property type="entry name" value="RNA_pol_bsu_CS"/>
</dbReference>
<dbReference type="Proteomes" id="UP000249254">
    <property type="component" value="Unassembled WGS sequence"/>
</dbReference>
<dbReference type="InterPro" id="IPR019462">
    <property type="entry name" value="DNA-dir_RNA_pol_bsu_external_1"/>
</dbReference>
<dbReference type="Gene3D" id="2.40.270.10">
    <property type="entry name" value="DNA-directed RNA polymerase, subunit 2, domain 6"/>
    <property type="match status" value="1"/>
</dbReference>
<accession>A0A328AJS0</accession>
<dbReference type="InterPro" id="IPR007645">
    <property type="entry name" value="RNA_pol_Rpb2_3"/>
</dbReference>
<evidence type="ECO:0000313" key="19">
    <source>
        <dbReference type="Proteomes" id="UP000249254"/>
    </source>
</evidence>
<evidence type="ECO:0000313" key="18">
    <source>
        <dbReference type="EMBL" id="RAK55060.1"/>
    </source>
</evidence>
<dbReference type="NCBIfam" id="TIGR02013">
    <property type="entry name" value="rpoB"/>
    <property type="match status" value="1"/>
</dbReference>
<comment type="catalytic activity">
    <reaction evidence="7 8 10">
        <text>RNA(n) + a ribonucleoside 5'-triphosphate = RNA(n+1) + diphosphate</text>
        <dbReference type="Rhea" id="RHEA:21248"/>
        <dbReference type="Rhea" id="RHEA-COMP:14527"/>
        <dbReference type="Rhea" id="RHEA-COMP:17342"/>
        <dbReference type="ChEBI" id="CHEBI:33019"/>
        <dbReference type="ChEBI" id="CHEBI:61557"/>
        <dbReference type="ChEBI" id="CHEBI:140395"/>
        <dbReference type="EC" id="2.7.7.6"/>
    </reaction>
</comment>
<dbReference type="Pfam" id="PF10385">
    <property type="entry name" value="RNA_pol_Rpb2_45"/>
    <property type="match status" value="1"/>
</dbReference>
<evidence type="ECO:0000256" key="10">
    <source>
        <dbReference type="RuleBase" id="RU363031"/>
    </source>
</evidence>
<dbReference type="GO" id="GO:0003899">
    <property type="term" value="F:DNA-directed RNA polymerase activity"/>
    <property type="evidence" value="ECO:0007669"/>
    <property type="project" value="UniProtKB-UniRule"/>
</dbReference>
<dbReference type="PANTHER" id="PTHR20856">
    <property type="entry name" value="DNA-DIRECTED RNA POLYMERASE I SUBUNIT 2"/>
    <property type="match status" value="1"/>
</dbReference>
<dbReference type="GO" id="GO:0032549">
    <property type="term" value="F:ribonucleoside binding"/>
    <property type="evidence" value="ECO:0007669"/>
    <property type="project" value="InterPro"/>
</dbReference>
<dbReference type="Gene3D" id="3.90.1100.10">
    <property type="match status" value="2"/>
</dbReference>
<feature type="domain" description="RNA polymerase Rpb2" evidence="13">
    <location>
        <begin position="1286"/>
        <end position="1360"/>
    </location>
</feature>
<comment type="similarity">
    <text evidence="1">In the N-terminal section; belongs to the RNA polymerase beta chain family.</text>
</comment>